<protein>
    <submittedName>
        <fullName evidence="1">Uncharacterized protein</fullName>
    </submittedName>
</protein>
<evidence type="ECO:0000313" key="2">
    <source>
        <dbReference type="Proteomes" id="UP000607645"/>
    </source>
</evidence>
<dbReference type="Proteomes" id="UP000607645">
    <property type="component" value="Unassembled WGS sequence"/>
</dbReference>
<proteinExistence type="predicted"/>
<evidence type="ECO:0000313" key="1">
    <source>
        <dbReference type="EMBL" id="MBC5736002.1"/>
    </source>
</evidence>
<sequence length="101" mass="11090">MADLEKAFTQELLDKCAQAERACGYNPARLVQALTKYGGVRAARELLRRNGASDGFARLQACGRLDLTLEATVADRKYAALFTDDEVNACFALLCEYGFFG</sequence>
<accession>A0A8J6JIQ3</accession>
<dbReference type="RefSeq" id="WP_155149454.1">
    <property type="nucleotide sequence ID" value="NZ_JACOPQ010000002.1"/>
</dbReference>
<dbReference type="AlphaFoldDB" id="A0A8J6JIQ3"/>
<keyword evidence="2" id="KW-1185">Reference proteome</keyword>
<name>A0A8J6JIQ3_9FIRM</name>
<organism evidence="1 2">
    <name type="scientific">Lawsonibacter faecis</name>
    <dbReference type="NCBI Taxonomy" id="2763052"/>
    <lineage>
        <taxon>Bacteria</taxon>
        <taxon>Bacillati</taxon>
        <taxon>Bacillota</taxon>
        <taxon>Clostridia</taxon>
        <taxon>Eubacteriales</taxon>
        <taxon>Oscillospiraceae</taxon>
        <taxon>Lawsonibacter</taxon>
    </lineage>
</organism>
<comment type="caution">
    <text evidence="1">The sequence shown here is derived from an EMBL/GenBank/DDBJ whole genome shotgun (WGS) entry which is preliminary data.</text>
</comment>
<gene>
    <name evidence="1" type="ORF">H8S62_03100</name>
</gene>
<reference evidence="1" key="1">
    <citation type="submission" date="2020-08" db="EMBL/GenBank/DDBJ databases">
        <title>Genome public.</title>
        <authorList>
            <person name="Liu C."/>
            <person name="Sun Q."/>
        </authorList>
    </citation>
    <scope>NUCLEOTIDE SEQUENCE</scope>
    <source>
        <strain evidence="1">NSJ-52</strain>
    </source>
</reference>
<dbReference type="EMBL" id="JACOPQ010000002">
    <property type="protein sequence ID" value="MBC5736002.1"/>
    <property type="molecule type" value="Genomic_DNA"/>
</dbReference>